<name>A0A8W8LY08_MAGGI</name>
<dbReference type="InterPro" id="IPR030374">
    <property type="entry name" value="PABS"/>
</dbReference>
<proteinExistence type="inferred from homology"/>
<evidence type="ECO:0000256" key="1">
    <source>
        <dbReference type="ARBA" id="ARBA00007867"/>
    </source>
</evidence>
<organism evidence="5 6">
    <name type="scientific">Magallana gigas</name>
    <name type="common">Pacific oyster</name>
    <name type="synonym">Crassostrea gigas</name>
    <dbReference type="NCBI Taxonomy" id="29159"/>
    <lineage>
        <taxon>Eukaryota</taxon>
        <taxon>Metazoa</taxon>
        <taxon>Spiralia</taxon>
        <taxon>Lophotrochozoa</taxon>
        <taxon>Mollusca</taxon>
        <taxon>Bivalvia</taxon>
        <taxon>Autobranchia</taxon>
        <taxon>Pteriomorphia</taxon>
        <taxon>Ostreida</taxon>
        <taxon>Ostreoidea</taxon>
        <taxon>Ostreidae</taxon>
        <taxon>Magallana</taxon>
    </lineage>
</organism>
<sequence>MKIDEEVIKACSKHMKKVCGDTLEKWEGANYKIKICDCILELKEALASGTKYDYVINDLTEFSVDKDKYGE</sequence>
<evidence type="ECO:0000256" key="2">
    <source>
        <dbReference type="ARBA" id="ARBA00022679"/>
    </source>
</evidence>
<dbReference type="InterPro" id="IPR015576">
    <property type="entry name" value="Spermine_synthase_animal"/>
</dbReference>
<feature type="domain" description="PABS" evidence="4">
    <location>
        <begin position="1"/>
        <end position="71"/>
    </location>
</feature>
<dbReference type="Proteomes" id="UP000005408">
    <property type="component" value="Unassembled WGS sequence"/>
</dbReference>
<evidence type="ECO:0000256" key="3">
    <source>
        <dbReference type="PROSITE-ProRule" id="PRU00354"/>
    </source>
</evidence>
<accession>A0A8W8LY08</accession>
<dbReference type="PROSITE" id="PS51006">
    <property type="entry name" value="PABS_2"/>
    <property type="match status" value="1"/>
</dbReference>
<dbReference type="Gene3D" id="3.40.50.150">
    <property type="entry name" value="Vaccinia Virus protein VP39"/>
    <property type="match status" value="1"/>
</dbReference>
<keyword evidence="2 3" id="KW-0808">Transferase</keyword>
<keyword evidence="3" id="KW-0620">Polyamine biosynthesis</keyword>
<evidence type="ECO:0000259" key="4">
    <source>
        <dbReference type="PROSITE" id="PS51006"/>
    </source>
</evidence>
<dbReference type="AlphaFoldDB" id="A0A8W8LY08"/>
<dbReference type="PANTHER" id="PTHR46315">
    <property type="entry name" value="SPERMINE SYNTHASE"/>
    <property type="match status" value="1"/>
</dbReference>
<protein>
    <recommendedName>
        <fullName evidence="4">PABS domain-containing protein</fullName>
    </recommendedName>
</protein>
<evidence type="ECO:0000313" key="6">
    <source>
        <dbReference type="Proteomes" id="UP000005408"/>
    </source>
</evidence>
<keyword evidence="6" id="KW-1185">Reference proteome</keyword>
<comment type="similarity">
    <text evidence="1">Belongs to the spermidine/spermine synthase family.</text>
</comment>
<dbReference type="Pfam" id="PF01564">
    <property type="entry name" value="Spermine_synth"/>
    <property type="match status" value="1"/>
</dbReference>
<feature type="active site" description="Proton acceptor" evidence="3">
    <location>
        <position position="58"/>
    </location>
</feature>
<evidence type="ECO:0000313" key="5">
    <source>
        <dbReference type="EnsemblMetazoa" id="G30357.1:cds"/>
    </source>
</evidence>
<dbReference type="InterPro" id="IPR029063">
    <property type="entry name" value="SAM-dependent_MTases_sf"/>
</dbReference>
<dbReference type="EnsemblMetazoa" id="G30357.1">
    <property type="protein sequence ID" value="G30357.1:cds"/>
    <property type="gene ID" value="G30357"/>
</dbReference>
<dbReference type="GO" id="GO:0016768">
    <property type="term" value="F:spermine synthase activity"/>
    <property type="evidence" value="ECO:0007669"/>
    <property type="project" value="InterPro"/>
</dbReference>
<dbReference type="PANTHER" id="PTHR46315:SF1">
    <property type="entry name" value="SPERMINE SYNTHASE"/>
    <property type="match status" value="1"/>
</dbReference>
<reference evidence="5" key="1">
    <citation type="submission" date="2022-08" db="UniProtKB">
        <authorList>
            <consortium name="EnsemblMetazoa"/>
        </authorList>
    </citation>
    <scope>IDENTIFICATION</scope>
    <source>
        <strain evidence="5">05x7-T-G4-1.051#20</strain>
    </source>
</reference>
<dbReference type="GO" id="GO:0006597">
    <property type="term" value="P:spermine biosynthetic process"/>
    <property type="evidence" value="ECO:0007669"/>
    <property type="project" value="InterPro"/>
</dbReference>